<organism evidence="1 2">
    <name type="scientific">Rhizopogon vinicolor AM-OR11-026</name>
    <dbReference type="NCBI Taxonomy" id="1314800"/>
    <lineage>
        <taxon>Eukaryota</taxon>
        <taxon>Fungi</taxon>
        <taxon>Dikarya</taxon>
        <taxon>Basidiomycota</taxon>
        <taxon>Agaricomycotina</taxon>
        <taxon>Agaricomycetes</taxon>
        <taxon>Agaricomycetidae</taxon>
        <taxon>Boletales</taxon>
        <taxon>Suillineae</taxon>
        <taxon>Rhizopogonaceae</taxon>
        <taxon>Rhizopogon</taxon>
    </lineage>
</organism>
<evidence type="ECO:0000313" key="2">
    <source>
        <dbReference type="Proteomes" id="UP000092154"/>
    </source>
</evidence>
<dbReference type="EMBL" id="KV448299">
    <property type="protein sequence ID" value="OAX38355.1"/>
    <property type="molecule type" value="Genomic_DNA"/>
</dbReference>
<sequence>MESCIAVSLCNFSVPFACTAYLTSIPSTALYRRLVLVELQLSDIYQLSWDLSDHPVLVATCTDRHRCCRCGTAQATDCCDGLVCVTYLEYGNVGMRSLLSIWSGLTLGRCNTTRFSVKIAIIPGSRWQPEWHISRCCNVHFRSPKAYSSPRSESIRRPVLTFQVKKHSHPAESKE</sequence>
<proteinExistence type="predicted"/>
<keyword evidence="2" id="KW-1185">Reference proteome</keyword>
<dbReference type="Proteomes" id="UP000092154">
    <property type="component" value="Unassembled WGS sequence"/>
</dbReference>
<dbReference type="InParanoid" id="A0A1B7N0I1"/>
<protein>
    <submittedName>
        <fullName evidence="1">Uncharacterized protein</fullName>
    </submittedName>
</protein>
<reference evidence="1 2" key="1">
    <citation type="submission" date="2016-06" db="EMBL/GenBank/DDBJ databases">
        <title>Comparative genomics of the ectomycorrhizal sister species Rhizopogon vinicolor and Rhizopogon vesiculosus (Basidiomycota: Boletales) reveals a divergence of the mating type B locus.</title>
        <authorList>
            <consortium name="DOE Joint Genome Institute"/>
            <person name="Mujic A.B."/>
            <person name="Kuo A."/>
            <person name="Tritt A."/>
            <person name="Lipzen A."/>
            <person name="Chen C."/>
            <person name="Johnson J."/>
            <person name="Sharma A."/>
            <person name="Barry K."/>
            <person name="Grigoriev I.V."/>
            <person name="Spatafora J.W."/>
        </authorList>
    </citation>
    <scope>NUCLEOTIDE SEQUENCE [LARGE SCALE GENOMIC DNA]</scope>
    <source>
        <strain evidence="1 2">AM-OR11-026</strain>
    </source>
</reference>
<evidence type="ECO:0000313" key="1">
    <source>
        <dbReference type="EMBL" id="OAX38355.1"/>
    </source>
</evidence>
<dbReference type="AlphaFoldDB" id="A0A1B7N0I1"/>
<gene>
    <name evidence="1" type="ORF">K503DRAFT_165118</name>
</gene>
<name>A0A1B7N0I1_9AGAM</name>
<accession>A0A1B7N0I1</accession>